<dbReference type="AlphaFoldDB" id="A0A1M5AHY1"/>
<dbReference type="SMART" id="SM01324">
    <property type="entry name" value="YARHG"/>
    <property type="match status" value="1"/>
</dbReference>
<protein>
    <submittedName>
        <fullName evidence="2">YARHG domain-containing protein</fullName>
    </submittedName>
</protein>
<dbReference type="RefSeq" id="WP_062182571.1">
    <property type="nucleotide sequence ID" value="NZ_BBXL01000017.1"/>
</dbReference>
<evidence type="ECO:0000313" key="3">
    <source>
        <dbReference type="Proteomes" id="UP000184480"/>
    </source>
</evidence>
<dbReference type="Proteomes" id="UP000184480">
    <property type="component" value="Unassembled WGS sequence"/>
</dbReference>
<evidence type="ECO:0000313" key="2">
    <source>
        <dbReference type="EMBL" id="SHF29899.1"/>
    </source>
</evidence>
<accession>A0A1M5AHY1</accession>
<dbReference type="EMBL" id="FQUC01000005">
    <property type="protein sequence ID" value="SHF29899.1"/>
    <property type="molecule type" value="Genomic_DNA"/>
</dbReference>
<sequence length="374" mass="43595">MQKRVVTYIFLFFITITNSVANDGGFYIDGNQLIPMLETDISVKKEILTINRSIKNPEQAEVIVYYEFYNPGEEKTITVGFEATSPSGDAQILPVNGNHPYLHEFTVEMNSRFLPYQIAIVGDSLYYKNGKFRTLTQQQIEADVDDCGECGAFRYVYHFDASFKKGLNIIKHTYTCDFSTFVGSHYVFGYVLSAAMRWGNHQIDDFTLNINMGEKQLLNIDPSFFKDVSEWIILGIGKSHITRHTLSLEPTAQFFIQKGYLTFQAKNFKPKGELNFYSPRDFFDSNSFDYKKNKYLPYNINLYLSEDGSMTAADDMSKKILRNLPFAWRGYVFYTPELRDYYEKQIWYYPDASYRSEIDSLSDSEKEWVQYWSQ</sequence>
<feature type="domain" description="YARHG" evidence="1">
    <location>
        <begin position="301"/>
        <end position="374"/>
    </location>
</feature>
<dbReference type="OrthoDB" id="1121919at2"/>
<name>A0A1M5AHY1_9BACT</name>
<evidence type="ECO:0000259" key="1">
    <source>
        <dbReference type="SMART" id="SM01324"/>
    </source>
</evidence>
<keyword evidence="3" id="KW-1185">Reference proteome</keyword>
<organism evidence="2 3">
    <name type="scientific">Dysgonomonas macrotermitis</name>
    <dbReference type="NCBI Taxonomy" id="1346286"/>
    <lineage>
        <taxon>Bacteria</taxon>
        <taxon>Pseudomonadati</taxon>
        <taxon>Bacteroidota</taxon>
        <taxon>Bacteroidia</taxon>
        <taxon>Bacteroidales</taxon>
        <taxon>Dysgonomonadaceae</taxon>
        <taxon>Dysgonomonas</taxon>
    </lineage>
</organism>
<dbReference type="STRING" id="1346286.SAMN05444362_10559"/>
<dbReference type="Gene3D" id="2.60.40.3680">
    <property type="match status" value="1"/>
</dbReference>
<dbReference type="Gene3D" id="1.20.58.1690">
    <property type="match status" value="1"/>
</dbReference>
<dbReference type="InterPro" id="IPR038434">
    <property type="entry name" value="YARHG_sf"/>
</dbReference>
<dbReference type="Pfam" id="PF13308">
    <property type="entry name" value="YARHG"/>
    <property type="match status" value="1"/>
</dbReference>
<proteinExistence type="predicted"/>
<gene>
    <name evidence="2" type="ORF">SAMN05444362_10559</name>
</gene>
<dbReference type="InterPro" id="IPR025582">
    <property type="entry name" value="YARHG_dom"/>
</dbReference>
<reference evidence="3" key="1">
    <citation type="submission" date="2016-11" db="EMBL/GenBank/DDBJ databases">
        <authorList>
            <person name="Varghese N."/>
            <person name="Submissions S."/>
        </authorList>
    </citation>
    <scope>NUCLEOTIDE SEQUENCE [LARGE SCALE GENOMIC DNA]</scope>
    <source>
        <strain evidence="3">DSM 27370</strain>
    </source>
</reference>